<feature type="region of interest" description="Disordered" evidence="2">
    <location>
        <begin position="1080"/>
        <end position="1107"/>
    </location>
</feature>
<organism evidence="3 4">
    <name type="scientific">Pseudocercospora fuligena</name>
    <dbReference type="NCBI Taxonomy" id="685502"/>
    <lineage>
        <taxon>Eukaryota</taxon>
        <taxon>Fungi</taxon>
        <taxon>Dikarya</taxon>
        <taxon>Ascomycota</taxon>
        <taxon>Pezizomycotina</taxon>
        <taxon>Dothideomycetes</taxon>
        <taxon>Dothideomycetidae</taxon>
        <taxon>Mycosphaerellales</taxon>
        <taxon>Mycosphaerellaceae</taxon>
        <taxon>Pseudocercospora</taxon>
    </lineage>
</organism>
<feature type="region of interest" description="Disordered" evidence="2">
    <location>
        <begin position="1310"/>
        <end position="1349"/>
    </location>
</feature>
<dbReference type="GO" id="GO:0006396">
    <property type="term" value="P:RNA processing"/>
    <property type="evidence" value="ECO:0007669"/>
    <property type="project" value="TreeGrafter"/>
</dbReference>
<feature type="repeat" description="PPR" evidence="1">
    <location>
        <begin position="843"/>
        <end position="877"/>
    </location>
</feature>
<accession>A0A8H6RU55</accession>
<dbReference type="GO" id="GO:0007005">
    <property type="term" value="P:mitochondrion organization"/>
    <property type="evidence" value="ECO:0007669"/>
    <property type="project" value="TreeGrafter"/>
</dbReference>
<evidence type="ECO:0000313" key="4">
    <source>
        <dbReference type="Proteomes" id="UP000660729"/>
    </source>
</evidence>
<feature type="compositionally biased region" description="Basic and acidic residues" evidence="2">
    <location>
        <begin position="1318"/>
        <end position="1335"/>
    </location>
</feature>
<dbReference type="InterPro" id="IPR051114">
    <property type="entry name" value="Mito_RNA_Proc_CCM1"/>
</dbReference>
<feature type="region of interest" description="Disordered" evidence="2">
    <location>
        <begin position="54"/>
        <end position="88"/>
    </location>
</feature>
<dbReference type="Proteomes" id="UP000660729">
    <property type="component" value="Unassembled WGS sequence"/>
</dbReference>
<dbReference type="EMBL" id="JABCIY010000022">
    <property type="protein sequence ID" value="KAF7196943.1"/>
    <property type="molecule type" value="Genomic_DNA"/>
</dbReference>
<comment type="caution">
    <text evidence="3">The sequence shown here is derived from an EMBL/GenBank/DDBJ whole genome shotgun (WGS) entry which is preliminary data.</text>
</comment>
<dbReference type="NCBIfam" id="TIGR00756">
    <property type="entry name" value="PPR"/>
    <property type="match status" value="1"/>
</dbReference>
<keyword evidence="4" id="KW-1185">Reference proteome</keyword>
<dbReference type="PANTHER" id="PTHR47934:SF6">
    <property type="entry name" value="MITOCHONDRIAL GROUP I INTRON SPLICING FACTOR CCM1-RELATED"/>
    <property type="match status" value="1"/>
</dbReference>
<feature type="repeat" description="PPR" evidence="1">
    <location>
        <begin position="660"/>
        <end position="695"/>
    </location>
</feature>
<dbReference type="OrthoDB" id="185373at2759"/>
<reference evidence="3" key="1">
    <citation type="submission" date="2020-04" db="EMBL/GenBank/DDBJ databases">
        <title>Draft genome resource of the tomato pathogen Pseudocercospora fuligena.</title>
        <authorList>
            <person name="Zaccaron A."/>
        </authorList>
    </citation>
    <scope>NUCLEOTIDE SEQUENCE</scope>
    <source>
        <strain evidence="3">PF001</strain>
    </source>
</reference>
<dbReference type="Pfam" id="PF01535">
    <property type="entry name" value="PPR"/>
    <property type="match status" value="2"/>
</dbReference>
<dbReference type="InterPro" id="IPR011990">
    <property type="entry name" value="TPR-like_helical_dom_sf"/>
</dbReference>
<evidence type="ECO:0000313" key="3">
    <source>
        <dbReference type="EMBL" id="KAF7196943.1"/>
    </source>
</evidence>
<evidence type="ECO:0000256" key="2">
    <source>
        <dbReference type="SAM" id="MobiDB-lite"/>
    </source>
</evidence>
<feature type="compositionally biased region" description="Acidic residues" evidence="2">
    <location>
        <begin position="1336"/>
        <end position="1345"/>
    </location>
</feature>
<dbReference type="InterPro" id="IPR002885">
    <property type="entry name" value="PPR_rpt"/>
</dbReference>
<dbReference type="GO" id="GO:0003729">
    <property type="term" value="F:mRNA binding"/>
    <property type="evidence" value="ECO:0007669"/>
    <property type="project" value="TreeGrafter"/>
</dbReference>
<feature type="region of interest" description="Disordered" evidence="2">
    <location>
        <begin position="225"/>
        <end position="244"/>
    </location>
</feature>
<dbReference type="PROSITE" id="PS51375">
    <property type="entry name" value="PPR"/>
    <property type="match status" value="2"/>
</dbReference>
<evidence type="ECO:0000256" key="1">
    <source>
        <dbReference type="PROSITE-ProRule" id="PRU00708"/>
    </source>
</evidence>
<feature type="compositionally biased region" description="Basic residues" evidence="2">
    <location>
        <begin position="134"/>
        <end position="144"/>
    </location>
</feature>
<name>A0A8H6RU55_9PEZI</name>
<proteinExistence type="predicted"/>
<dbReference type="SUPFAM" id="SSF48452">
    <property type="entry name" value="TPR-like"/>
    <property type="match status" value="1"/>
</dbReference>
<dbReference type="Gene3D" id="1.25.40.10">
    <property type="entry name" value="Tetratricopeptide repeat domain"/>
    <property type="match status" value="2"/>
</dbReference>
<dbReference type="GO" id="GO:0005739">
    <property type="term" value="C:mitochondrion"/>
    <property type="evidence" value="ECO:0007669"/>
    <property type="project" value="TreeGrafter"/>
</dbReference>
<gene>
    <name evidence="3" type="ORF">HII31_01861</name>
</gene>
<feature type="region of interest" description="Disordered" evidence="2">
    <location>
        <begin position="120"/>
        <end position="159"/>
    </location>
</feature>
<feature type="region of interest" description="Disordered" evidence="2">
    <location>
        <begin position="1377"/>
        <end position="1402"/>
    </location>
</feature>
<sequence>MLERAGACLKAGARDSLKCASAAKKAARSQRQLHQTFWSHGAGDLGLPPYAISTTPPHDLPLRHGSTTARSKRLARDQKSETSHLPPDGVYLDFLYPPQALAWASRVNGQLKEPWEKRNARRLPEGFGQASRRYSSRPRSRRVTVHGPISPGDAEDQAESNKIGLVELSGGIDPEHNGQERNTWAKHVASEDAMGDLLQWRTKISGFDPLPEKFLDDTSPAISAAELADHSTSRQSIETARHPEEEARLEELASAHSGSESAQDRLIRLRRTLATNALKASSELVDHTWKLYLSLTSDDRDDLRLKERFLSWLSEVQSTDVLAYIITLLWSIPLENRTLPLYQSACQVVLNSESFSDIAITLHDEAVSHLANVSQLSSSIFAIVMQRDLWHLALRIFKASESQSDPRQHGLFLVKIAEHDNLDVAYGLTTHLKPMSEDERQSWLPMWAHIAKEACQQALQDRVPAALKTKTHCLYSISHRLSQWVPEQTHFFEKLLAHRLNLLDEYLHSYALASRDNWSSSIISHLYRCYREMPNAKLNEDLLLILLKMCGHRAHYKHADIETSRNVAIGLVVNDWQRWYGKLRLDAVHRLLSLAAQDARKDQVESWFQYLERNYSRYEDQKDAYWTRIHVHARASDLASARTAFEKARAAAKSHSDELDLECWNSLLKAYARFDDLDGALSLLKTAVHDVGLVPTRATFDPVLRMLNKRGDVPGTEDLIEQFYDLTGDPAQAWLAESHINALCIARQPQKAEEAMKDAVRRFREGEMRDSVTGCCNALLAYHAKLHNIDAVMSTYRWMKSKGIRLNGKSYVYLLQALVAFRQASAAWLIVKTVMKNEGCPATAAHYDTVMIGYMDTGEYERAIRVYKKMIANNVRPGARSKANYIKAKTLQEARNQDRSAPQQSLQVENRSLPKAMKELHRIVGKLSDRDLSTSGSHGLSSADNIGDMFASIIWTHGARGCLEEAKSLFEQSQKFMQKLGRTQTPSFRLHAGLMNALLHAGEYEQVEAYWRVVKDQADRVAPLSAVPELRRSQNEEPKKELVEPSTEHAFRLNAPVVESASPDDRAELGFSADAKPAQEAKAMPDVAMRPTTGPNGASSLGPRPAPGRRHILTRPFALYIAALKAQGRIADMVREFTRLVTQGYTFDGVLWNRFIEYLCSAANPPLALLAFTLTERYFISNFPGWRPDVIVSRHGSYRGERAENMQFMKRRYFAPEQLAPQYRTMLNLGRALIDIQRLEATGWTPDSVNFTPLTDSSNVEVQKLAQSLRRFVGTEKQIREKAPRTVEAVETMPRVDIEKWQRRILRSEGWPKGAPSRGKDDFIRRVTSERHAEREEEEDDEDATEVPMRKIAVASLEPEHEQAMIENDDGYFAKHVDGETLDAAGSEEEPDNIDGRAEKRK</sequence>
<dbReference type="PANTHER" id="PTHR47934">
    <property type="entry name" value="PENTATRICOPEPTIDE REPEAT-CONTAINING PROTEIN PET309, MITOCHONDRIAL"/>
    <property type="match status" value="1"/>
</dbReference>
<protein>
    <submittedName>
        <fullName evidence="3">Pentatricopeptide repeat-containing protein</fullName>
    </submittedName>
</protein>